<evidence type="ECO:0000256" key="5">
    <source>
        <dbReference type="ARBA" id="ARBA00023273"/>
    </source>
</evidence>
<name>A0A078ABE4_STYLE</name>
<dbReference type="Pfam" id="PF07162">
    <property type="entry name" value="B9-C2"/>
    <property type="match status" value="1"/>
</dbReference>
<dbReference type="AlphaFoldDB" id="A0A078ABE4"/>
<reference evidence="9 10" key="1">
    <citation type="submission" date="2014-06" db="EMBL/GenBank/DDBJ databases">
        <authorList>
            <person name="Swart Estienne"/>
        </authorList>
    </citation>
    <scope>NUCLEOTIDE SEQUENCE [LARGE SCALE GENOMIC DNA]</scope>
    <source>
        <strain evidence="9 10">130c</strain>
    </source>
</reference>
<evidence type="ECO:0000256" key="7">
    <source>
        <dbReference type="ARBA" id="ARBA00039274"/>
    </source>
</evidence>
<evidence type="ECO:0000313" key="10">
    <source>
        <dbReference type="Proteomes" id="UP000039865"/>
    </source>
</evidence>
<sequence length="246" mass="28521">MRATKANETYQRNTYLSDPPDYKLDDDEEEEFDLDERLKEENQYKYHENLSHYDPKGQPYSYFYITVMGQIDFGEFQYLDGLQLHYHFVKGEDWNIANGTLFQTGQFAFKGQGRGLSRMIWNLPFEITFRTMTPFGWPQLVVYCTTKESDGSDTVKAFGSIHVPISPGIHKKIIRMFSPITTNSFTEFIGWFREGGGVQIDQPELIAFAEGREVSRVKAGGKVTVNMQVTQRNMERHGYITTNNKK</sequence>
<keyword evidence="5" id="KW-0966">Cell projection</keyword>
<keyword evidence="2" id="KW-0963">Cytoplasm</keyword>
<evidence type="ECO:0000256" key="8">
    <source>
        <dbReference type="SAM" id="MobiDB-lite"/>
    </source>
</evidence>
<evidence type="ECO:0000256" key="4">
    <source>
        <dbReference type="ARBA" id="ARBA00023212"/>
    </source>
</evidence>
<comment type="subcellular location">
    <subcellularLocation>
        <location evidence="1">Cytoplasm</location>
        <location evidence="1">Cytoskeleton</location>
        <location evidence="1">Cilium basal body</location>
    </subcellularLocation>
</comment>
<feature type="compositionally biased region" description="Polar residues" evidence="8">
    <location>
        <begin position="1"/>
        <end position="16"/>
    </location>
</feature>
<evidence type="ECO:0000313" key="9">
    <source>
        <dbReference type="EMBL" id="CDW79625.1"/>
    </source>
</evidence>
<dbReference type="GO" id="GO:0060271">
    <property type="term" value="P:cilium assembly"/>
    <property type="evidence" value="ECO:0007669"/>
    <property type="project" value="TreeGrafter"/>
</dbReference>
<dbReference type="InParanoid" id="A0A078ABE4"/>
<evidence type="ECO:0000256" key="6">
    <source>
        <dbReference type="ARBA" id="ARBA00038411"/>
    </source>
</evidence>
<dbReference type="PANTHER" id="PTHR12968">
    <property type="entry name" value="B9 DOMAIN-CONTAINING"/>
    <property type="match status" value="1"/>
</dbReference>
<dbReference type="PANTHER" id="PTHR12968:SF1">
    <property type="entry name" value="B9 DOMAIN-CONTAINING PROTEIN 1"/>
    <property type="match status" value="1"/>
</dbReference>
<keyword evidence="3" id="KW-0970">Cilium biogenesis/degradation</keyword>
<evidence type="ECO:0000256" key="3">
    <source>
        <dbReference type="ARBA" id="ARBA00022794"/>
    </source>
</evidence>
<protein>
    <recommendedName>
        <fullName evidence="7">B9 domain-containing protein 1</fullName>
    </recommendedName>
</protein>
<dbReference type="Proteomes" id="UP000039865">
    <property type="component" value="Unassembled WGS sequence"/>
</dbReference>
<keyword evidence="4" id="KW-0206">Cytoskeleton</keyword>
<dbReference type="PROSITE" id="PS51381">
    <property type="entry name" value="C2_B9"/>
    <property type="match status" value="1"/>
</dbReference>
<proteinExistence type="inferred from homology"/>
<organism evidence="9 10">
    <name type="scientific">Stylonychia lemnae</name>
    <name type="common">Ciliate</name>
    <dbReference type="NCBI Taxonomy" id="5949"/>
    <lineage>
        <taxon>Eukaryota</taxon>
        <taxon>Sar</taxon>
        <taxon>Alveolata</taxon>
        <taxon>Ciliophora</taxon>
        <taxon>Intramacronucleata</taxon>
        <taxon>Spirotrichea</taxon>
        <taxon>Stichotrichia</taxon>
        <taxon>Sporadotrichida</taxon>
        <taxon>Oxytrichidae</taxon>
        <taxon>Stylonychinae</taxon>
        <taxon>Stylonychia</taxon>
    </lineage>
</organism>
<keyword evidence="10" id="KW-1185">Reference proteome</keyword>
<feature type="region of interest" description="Disordered" evidence="8">
    <location>
        <begin position="1"/>
        <end position="31"/>
    </location>
</feature>
<dbReference type="InterPro" id="IPR010796">
    <property type="entry name" value="C2_B9-type_dom"/>
</dbReference>
<dbReference type="OrthoDB" id="431939at2759"/>
<gene>
    <name evidence="9" type="primary">Contig1323.g1454</name>
    <name evidence="9" type="ORF">STYLEM_8615</name>
</gene>
<dbReference type="GO" id="GO:0036038">
    <property type="term" value="C:MKS complex"/>
    <property type="evidence" value="ECO:0007669"/>
    <property type="project" value="TreeGrafter"/>
</dbReference>
<comment type="similarity">
    <text evidence="6">Belongs to the B9D family.</text>
</comment>
<evidence type="ECO:0000256" key="1">
    <source>
        <dbReference type="ARBA" id="ARBA00004120"/>
    </source>
</evidence>
<evidence type="ECO:0000256" key="2">
    <source>
        <dbReference type="ARBA" id="ARBA00022490"/>
    </source>
</evidence>
<accession>A0A078ABE4</accession>
<dbReference type="EMBL" id="CCKQ01008179">
    <property type="protein sequence ID" value="CDW79625.1"/>
    <property type="molecule type" value="Genomic_DNA"/>
</dbReference>